<organism evidence="2 3">
    <name type="scientific">Streptomyces pathocidini</name>
    <dbReference type="NCBI Taxonomy" id="1650571"/>
    <lineage>
        <taxon>Bacteria</taxon>
        <taxon>Bacillati</taxon>
        <taxon>Actinomycetota</taxon>
        <taxon>Actinomycetes</taxon>
        <taxon>Kitasatosporales</taxon>
        <taxon>Streptomycetaceae</taxon>
        <taxon>Streptomyces</taxon>
    </lineage>
</organism>
<feature type="compositionally biased region" description="Gly residues" evidence="1">
    <location>
        <begin position="227"/>
        <end position="266"/>
    </location>
</feature>
<dbReference type="Proteomes" id="UP001611548">
    <property type="component" value="Unassembled WGS sequence"/>
</dbReference>
<sequence>MTGPDPSPAFRPGHVVPREGLPTWSAPDGAHPSAPLDPLLPVEVTDRRGDWARVLCSNGWSAWVDGRLLVSVPQAPPAAGRAPERTADPRPLLARVEREFARYRQAAEDLAAGHTDGQTFERRTGGLRVGLVVDGGAVWLYDAEEERWCYCDGASLTTYAPGRAPDETRRAPEGTEQEPYGTGQIPYDTGRNPYGSGSYGAGSGGSGSYGPGSGESGSYRSGSGSSDPGGSGSDGPGSGGSGSSGPGSHGSGSYGAGFHGPGQGSS</sequence>
<accession>A0ABW7UUT0</accession>
<feature type="region of interest" description="Disordered" evidence="1">
    <location>
        <begin position="159"/>
        <end position="266"/>
    </location>
</feature>
<comment type="caution">
    <text evidence="2">The sequence shown here is derived from an EMBL/GenBank/DDBJ whole genome shotgun (WGS) entry which is preliminary data.</text>
</comment>
<reference evidence="2 3" key="1">
    <citation type="submission" date="2024-10" db="EMBL/GenBank/DDBJ databases">
        <title>The Natural Products Discovery Center: Release of the First 8490 Sequenced Strains for Exploring Actinobacteria Biosynthetic Diversity.</title>
        <authorList>
            <person name="Kalkreuter E."/>
            <person name="Kautsar S.A."/>
            <person name="Yang D."/>
            <person name="Bader C.D."/>
            <person name="Teijaro C.N."/>
            <person name="Fluegel L."/>
            <person name="Davis C.M."/>
            <person name="Simpson J.R."/>
            <person name="Lauterbach L."/>
            <person name="Steele A.D."/>
            <person name="Gui C."/>
            <person name="Meng S."/>
            <person name="Li G."/>
            <person name="Viehrig K."/>
            <person name="Ye F."/>
            <person name="Su P."/>
            <person name="Kiefer A.F."/>
            <person name="Nichols A."/>
            <person name="Cepeda A.J."/>
            <person name="Yan W."/>
            <person name="Fan B."/>
            <person name="Jiang Y."/>
            <person name="Adhikari A."/>
            <person name="Zheng C.-J."/>
            <person name="Schuster L."/>
            <person name="Cowan T.M."/>
            <person name="Smanski M.J."/>
            <person name="Chevrette M.G."/>
            <person name="De Carvalho L.P.S."/>
            <person name="Shen B."/>
        </authorList>
    </citation>
    <scope>NUCLEOTIDE SEQUENCE [LARGE SCALE GENOMIC DNA]</scope>
    <source>
        <strain evidence="2 3">NPDC020327</strain>
    </source>
</reference>
<feature type="compositionally biased region" description="Gly residues" evidence="1">
    <location>
        <begin position="197"/>
        <end position="215"/>
    </location>
</feature>
<feature type="region of interest" description="Disordered" evidence="1">
    <location>
        <begin position="1"/>
        <end position="37"/>
    </location>
</feature>
<proteinExistence type="predicted"/>
<feature type="compositionally biased region" description="Basic and acidic residues" evidence="1">
    <location>
        <begin position="164"/>
        <end position="173"/>
    </location>
</feature>
<keyword evidence="3" id="KW-1185">Reference proteome</keyword>
<dbReference type="EMBL" id="JBIRWE010000005">
    <property type="protein sequence ID" value="MFI1965187.1"/>
    <property type="molecule type" value="Genomic_DNA"/>
</dbReference>
<evidence type="ECO:0000313" key="3">
    <source>
        <dbReference type="Proteomes" id="UP001611548"/>
    </source>
</evidence>
<feature type="compositionally biased region" description="Low complexity" evidence="1">
    <location>
        <begin position="216"/>
        <end position="226"/>
    </location>
</feature>
<evidence type="ECO:0000313" key="2">
    <source>
        <dbReference type="EMBL" id="MFI1965187.1"/>
    </source>
</evidence>
<gene>
    <name evidence="2" type="ORF">ACH429_13910</name>
</gene>
<name>A0ABW7UUT0_9ACTN</name>
<dbReference type="RefSeq" id="WP_055473415.1">
    <property type="nucleotide sequence ID" value="NZ_JBIRWE010000005.1"/>
</dbReference>
<evidence type="ECO:0000256" key="1">
    <source>
        <dbReference type="SAM" id="MobiDB-lite"/>
    </source>
</evidence>
<protein>
    <submittedName>
        <fullName evidence="2">Uncharacterized protein</fullName>
    </submittedName>
</protein>